<dbReference type="RefSeq" id="WP_159071717.1">
    <property type="nucleotide sequence ID" value="NZ_CP049266.1"/>
</dbReference>
<sequence length="61" mass="6630">MGSLNGDLLGYFLARYCGVIGCGVINLDVAEILLNQVSKRSSVVLSKFVILVLQGECKHKF</sequence>
<dbReference type="EMBL" id="CP049266">
    <property type="protein sequence ID" value="QPH91725.1"/>
    <property type="molecule type" value="Genomic_DNA"/>
</dbReference>
<gene>
    <name evidence="1" type="ORF">CVT01_04085</name>
</gene>
<dbReference type="Proteomes" id="UP000594404">
    <property type="component" value="Chromosome"/>
</dbReference>
<evidence type="ECO:0000313" key="1">
    <source>
        <dbReference type="EMBL" id="QPH91725.1"/>
    </source>
</evidence>
<organism evidence="1 2">
    <name type="scientific">Campylobacter concisus</name>
    <dbReference type="NCBI Taxonomy" id="199"/>
    <lineage>
        <taxon>Bacteria</taxon>
        <taxon>Pseudomonadati</taxon>
        <taxon>Campylobacterota</taxon>
        <taxon>Epsilonproteobacteria</taxon>
        <taxon>Campylobacterales</taxon>
        <taxon>Campylobacteraceae</taxon>
        <taxon>Campylobacter</taxon>
    </lineage>
</organism>
<protein>
    <submittedName>
        <fullName evidence="1">Uncharacterized protein</fullName>
    </submittedName>
</protein>
<accession>A0A7S9RHB5</accession>
<evidence type="ECO:0000313" key="2">
    <source>
        <dbReference type="Proteomes" id="UP000594404"/>
    </source>
</evidence>
<dbReference type="AlphaFoldDB" id="A0A7S9RHB5"/>
<proteinExistence type="predicted"/>
<name>A0A7S9RHB5_9BACT</name>
<reference evidence="1 2" key="1">
    <citation type="journal article" date="2018" name="Emerg. Microbes Infect.">
        <title>Genomic analysis of oral Campylobacter concisus strains identified a potential bacterial molecular marker associated with active Crohn's disease.</title>
        <authorList>
            <person name="Liu F."/>
            <person name="Ma R."/>
            <person name="Tay C.Y.A."/>
            <person name="Octavia S."/>
            <person name="Lan R."/>
            <person name="Chung H.K.L."/>
            <person name="Riordan S.M."/>
            <person name="Grimm M.C."/>
            <person name="Leong R.W."/>
            <person name="Tanaka M.M."/>
            <person name="Connor S."/>
            <person name="Zhang L."/>
        </authorList>
    </citation>
    <scope>NUCLEOTIDE SEQUENCE [LARGE SCALE GENOMIC DNA]</scope>
    <source>
        <strain evidence="1 2">P1CDO3</strain>
    </source>
</reference>